<sequence length="343" mass="38222">MSRLKAVFRQTCTLTLSLGVVATGLSSCKKSSNKDEDYVGNWFRSYDFEGVARTEAVSFVIGNNAYVGTGYKKDDERLNDFWAFDQTTATWYQKADMPAKGRNSAVAFSIGNKGYVGTGYDGISYLKDFWEYDADSNSWTRKADFGGSGRYGAAAFAINGKGYITTGYDDNFLKDLWEYDPATNQWVQKASLAGTKRKDALAFVIGNTAYVCTGLNNGAYPDDMWAYDGNTNVWTQKRRLINVSDEDYDDNYNIIRSNASSFVIDGLAYVTTGEHNGVTGTTWMYEPNSDIWTQKTTFEATTRIGAIGFSLNNRGYITTGNNSSANFDDMWEFAPYAKKVDND</sequence>
<keyword evidence="2" id="KW-1185">Reference proteome</keyword>
<dbReference type="SUPFAM" id="SSF117281">
    <property type="entry name" value="Kelch motif"/>
    <property type="match status" value="1"/>
</dbReference>
<dbReference type="Pfam" id="PF24681">
    <property type="entry name" value="Kelch_KLHDC2_KLHL20_DRC7"/>
    <property type="match status" value="1"/>
</dbReference>
<organism evidence="1 2">
    <name type="scientific">Taibaiella chishuiensis</name>
    <dbReference type="NCBI Taxonomy" id="1434707"/>
    <lineage>
        <taxon>Bacteria</taxon>
        <taxon>Pseudomonadati</taxon>
        <taxon>Bacteroidota</taxon>
        <taxon>Chitinophagia</taxon>
        <taxon>Chitinophagales</taxon>
        <taxon>Chitinophagaceae</taxon>
        <taxon>Taibaiella</taxon>
    </lineage>
</organism>
<comment type="caution">
    <text evidence="1">The sequence shown here is derived from an EMBL/GenBank/DDBJ whole genome shotgun (WGS) entry which is preliminary data.</text>
</comment>
<gene>
    <name evidence="1" type="ORF">B0I18_103336</name>
</gene>
<reference evidence="1 2" key="1">
    <citation type="submission" date="2018-03" db="EMBL/GenBank/DDBJ databases">
        <title>Genomic Encyclopedia of Type Strains, Phase III (KMG-III): the genomes of soil and plant-associated and newly described type strains.</title>
        <authorList>
            <person name="Whitman W."/>
        </authorList>
    </citation>
    <scope>NUCLEOTIDE SEQUENCE [LARGE SCALE GENOMIC DNA]</scope>
    <source>
        <strain evidence="1 2">CGMCC 1.12700</strain>
    </source>
</reference>
<dbReference type="AlphaFoldDB" id="A0A2P8D6B1"/>
<dbReference type="InterPro" id="IPR015915">
    <property type="entry name" value="Kelch-typ_b-propeller"/>
</dbReference>
<dbReference type="RefSeq" id="WP_106522932.1">
    <property type="nucleotide sequence ID" value="NZ_PYGD01000003.1"/>
</dbReference>
<dbReference type="PANTHER" id="PTHR45632">
    <property type="entry name" value="LD33804P"/>
    <property type="match status" value="1"/>
</dbReference>
<protein>
    <submittedName>
        <fullName evidence="1">Kelch motif protein</fullName>
    </submittedName>
</protein>
<dbReference type="Gene3D" id="2.120.10.80">
    <property type="entry name" value="Kelch-type beta propeller"/>
    <property type="match status" value="2"/>
</dbReference>
<proteinExistence type="predicted"/>
<dbReference type="OrthoDB" id="103335at2"/>
<name>A0A2P8D6B1_9BACT</name>
<dbReference type="EMBL" id="PYGD01000003">
    <property type="protein sequence ID" value="PSK92754.1"/>
    <property type="molecule type" value="Genomic_DNA"/>
</dbReference>
<evidence type="ECO:0000313" key="2">
    <source>
        <dbReference type="Proteomes" id="UP000240572"/>
    </source>
</evidence>
<evidence type="ECO:0000313" key="1">
    <source>
        <dbReference type="EMBL" id="PSK92754.1"/>
    </source>
</evidence>
<dbReference type="Proteomes" id="UP000240572">
    <property type="component" value="Unassembled WGS sequence"/>
</dbReference>
<dbReference type="PROSITE" id="PS51257">
    <property type="entry name" value="PROKAR_LIPOPROTEIN"/>
    <property type="match status" value="1"/>
</dbReference>
<accession>A0A2P8D6B1</accession>